<evidence type="ECO:0000313" key="2">
    <source>
        <dbReference type="Proteomes" id="UP000289437"/>
    </source>
</evidence>
<keyword evidence="2" id="KW-1185">Reference proteome</keyword>
<comment type="caution">
    <text evidence="1">The sequence shown here is derived from an EMBL/GenBank/DDBJ whole genome shotgun (WGS) entry which is preliminary data.</text>
</comment>
<proteinExistence type="predicted"/>
<gene>
    <name evidence="1" type="ORF">GRAN_0961</name>
</gene>
<accession>A0A4Q0T7R9</accession>
<protein>
    <submittedName>
        <fullName evidence="1">Uncharacterized protein</fullName>
    </submittedName>
</protein>
<organism evidence="1 2">
    <name type="scientific">Granulicella sibirica</name>
    <dbReference type="NCBI Taxonomy" id="2479048"/>
    <lineage>
        <taxon>Bacteria</taxon>
        <taxon>Pseudomonadati</taxon>
        <taxon>Acidobacteriota</taxon>
        <taxon>Terriglobia</taxon>
        <taxon>Terriglobales</taxon>
        <taxon>Acidobacteriaceae</taxon>
        <taxon>Granulicella</taxon>
    </lineage>
</organism>
<dbReference type="EMBL" id="RDSM01000001">
    <property type="protein sequence ID" value="RXH57651.1"/>
    <property type="molecule type" value="Genomic_DNA"/>
</dbReference>
<dbReference type="AlphaFoldDB" id="A0A4Q0T7R9"/>
<evidence type="ECO:0000313" key="1">
    <source>
        <dbReference type="EMBL" id="RXH57651.1"/>
    </source>
</evidence>
<reference evidence="2" key="2">
    <citation type="submission" date="2019-02" db="EMBL/GenBank/DDBJ databases">
        <title>Granulicella sibirica sp. nov., a psychrotolerant acidobacterium isolated from an organic soil layer in forested tundra, West Siberia.</title>
        <authorList>
            <person name="Oshkin I.Y."/>
            <person name="Kulichevskaya I.S."/>
            <person name="Rijpstra W.I.C."/>
            <person name="Sinninghe Damste J.S."/>
            <person name="Rakitin A.L."/>
            <person name="Ravin N.V."/>
            <person name="Dedysh S.N."/>
        </authorList>
    </citation>
    <scope>NUCLEOTIDE SEQUENCE [LARGE SCALE GENOMIC DNA]</scope>
    <source>
        <strain evidence="2">AF10</strain>
    </source>
</reference>
<name>A0A4Q0T7R9_9BACT</name>
<reference evidence="1 2" key="1">
    <citation type="submission" date="2018-11" db="EMBL/GenBank/DDBJ databases">
        <authorList>
            <person name="Mardanov A.V."/>
            <person name="Ravin N.V."/>
            <person name="Dedysh S.N."/>
        </authorList>
    </citation>
    <scope>NUCLEOTIDE SEQUENCE [LARGE SCALE GENOMIC DNA]</scope>
    <source>
        <strain evidence="1 2">AF10</strain>
    </source>
</reference>
<dbReference type="Proteomes" id="UP000289437">
    <property type="component" value="Unassembled WGS sequence"/>
</dbReference>
<sequence>MLFVVDKVSAVAEEHAKPFQGIAASSGEHHTAPVVMAEFSKSCPKVTLTQDQQASFYTLQTQPGGSILADSKGTVLYVSPAKTLKNMVKDVCRYMGSHE</sequence>